<dbReference type="InterPro" id="IPR036865">
    <property type="entry name" value="CRAL-TRIO_dom_sf"/>
</dbReference>
<feature type="domain" description="CRAL-TRIO" evidence="1">
    <location>
        <begin position="103"/>
        <end position="257"/>
    </location>
</feature>
<dbReference type="PaxDb" id="121845-A0A1S3DP78"/>
<dbReference type="STRING" id="121845.A0A1S3DP78"/>
<accession>A0A1S3DP78</accession>
<dbReference type="InterPro" id="IPR001251">
    <property type="entry name" value="CRAL-TRIO_dom"/>
</dbReference>
<dbReference type="Gene3D" id="3.40.525.10">
    <property type="entry name" value="CRAL-TRIO lipid binding domain"/>
    <property type="match status" value="1"/>
</dbReference>
<evidence type="ECO:0000313" key="2">
    <source>
        <dbReference type="Proteomes" id="UP000079169"/>
    </source>
</evidence>
<dbReference type="RefSeq" id="XP_008485335.1">
    <property type="nucleotide sequence ID" value="XM_008487113.3"/>
</dbReference>
<dbReference type="InterPro" id="IPR036273">
    <property type="entry name" value="CRAL/TRIO_N_dom_sf"/>
</dbReference>
<organism evidence="2 3">
    <name type="scientific">Diaphorina citri</name>
    <name type="common">Asian citrus psyllid</name>
    <dbReference type="NCBI Taxonomy" id="121845"/>
    <lineage>
        <taxon>Eukaryota</taxon>
        <taxon>Metazoa</taxon>
        <taxon>Ecdysozoa</taxon>
        <taxon>Arthropoda</taxon>
        <taxon>Hexapoda</taxon>
        <taxon>Insecta</taxon>
        <taxon>Pterygota</taxon>
        <taxon>Neoptera</taxon>
        <taxon>Paraneoptera</taxon>
        <taxon>Hemiptera</taxon>
        <taxon>Sternorrhyncha</taxon>
        <taxon>Psylloidea</taxon>
        <taxon>Psyllidae</taxon>
        <taxon>Diaphorininae</taxon>
        <taxon>Diaphorina</taxon>
    </lineage>
</organism>
<protein>
    <submittedName>
        <fullName evidence="3">Alpha-tocopherol transfer protein-like isoform X1</fullName>
    </submittedName>
</protein>
<evidence type="ECO:0000259" key="1">
    <source>
        <dbReference type="PROSITE" id="PS50191"/>
    </source>
</evidence>
<sequence length="323" mass="37173">MEGQASSSTSCRLEQFAVRDHLIKGITADEEYKKNPDLKKEDIQALRQWMLTQPHLPQDVPEETLILIHHSCYFDLEASKSCIEVYFTTRTNTPEFFSKRDINRPELLAQSKVVEFGAIAPKTPQGYQVIFHRLQQFEPSKYVFQDSVRLLAMSIDACLHVEGTVPGYIFLFDMAGVRLGHVLRLSVGQLSKFFLYLQEGLPVRLKGIHILNTRPLIDKIMFVVKPFMKKDLLSLVHFHPEGDISSVYEFVPPKCIPGGDLKGDLPDSKTLHNEYVEWMKNLVEFFLQDEKYQVDESKRVKNKKSAAKQLEKTQVSLQKLELD</sequence>
<evidence type="ECO:0000313" key="3">
    <source>
        <dbReference type="RefSeq" id="XP_008485335.1"/>
    </source>
</evidence>
<dbReference type="KEGG" id="dci:103522002"/>
<dbReference type="GO" id="GO:1902936">
    <property type="term" value="F:phosphatidylinositol bisphosphate binding"/>
    <property type="evidence" value="ECO:0007669"/>
    <property type="project" value="TreeGrafter"/>
</dbReference>
<dbReference type="GeneID" id="103522002"/>
<dbReference type="Pfam" id="PF00650">
    <property type="entry name" value="CRAL_TRIO"/>
    <property type="match status" value="1"/>
</dbReference>
<dbReference type="CDD" id="cd00170">
    <property type="entry name" value="SEC14"/>
    <property type="match status" value="1"/>
</dbReference>
<dbReference type="PRINTS" id="PR00180">
    <property type="entry name" value="CRETINALDHBP"/>
</dbReference>
<name>A0A1S3DP78_DIACI</name>
<dbReference type="PROSITE" id="PS50191">
    <property type="entry name" value="CRAL_TRIO"/>
    <property type="match status" value="1"/>
</dbReference>
<dbReference type="Proteomes" id="UP000079169">
    <property type="component" value="Unplaced"/>
</dbReference>
<keyword evidence="2" id="KW-1185">Reference proteome</keyword>
<dbReference type="GO" id="GO:0016020">
    <property type="term" value="C:membrane"/>
    <property type="evidence" value="ECO:0007669"/>
    <property type="project" value="TreeGrafter"/>
</dbReference>
<dbReference type="PANTHER" id="PTHR10174:SF213">
    <property type="entry name" value="CRAL-TRIO DOMAIN-CONTAINING PROTEIN"/>
    <property type="match status" value="1"/>
</dbReference>
<reference evidence="3" key="1">
    <citation type="submission" date="2025-08" db="UniProtKB">
        <authorList>
            <consortium name="RefSeq"/>
        </authorList>
    </citation>
    <scope>IDENTIFICATION</scope>
</reference>
<dbReference type="PANTHER" id="PTHR10174">
    <property type="entry name" value="ALPHA-TOCOPHEROL TRANSFER PROTEIN-RELATED"/>
    <property type="match status" value="1"/>
</dbReference>
<dbReference type="SUPFAM" id="SSF46938">
    <property type="entry name" value="CRAL/TRIO N-terminal domain"/>
    <property type="match status" value="1"/>
</dbReference>
<dbReference type="AlphaFoldDB" id="A0A1S3DP78"/>
<gene>
    <name evidence="3" type="primary">LOC103522002</name>
</gene>
<dbReference type="SUPFAM" id="SSF52087">
    <property type="entry name" value="CRAL/TRIO domain"/>
    <property type="match status" value="1"/>
</dbReference>
<proteinExistence type="predicted"/>
<dbReference type="OMA" id="YEEWIPK"/>